<reference evidence="2 3" key="1">
    <citation type="journal article" date="2020" name="Nature">
        <title>Six reference-quality genomes reveal evolution of bat adaptations.</title>
        <authorList>
            <person name="Jebb D."/>
            <person name="Huang Z."/>
            <person name="Pippel M."/>
            <person name="Hughes G.M."/>
            <person name="Lavrichenko K."/>
            <person name="Devanna P."/>
            <person name="Winkler S."/>
            <person name="Jermiin L.S."/>
            <person name="Skirmuntt E.C."/>
            <person name="Katzourakis A."/>
            <person name="Burkitt-Gray L."/>
            <person name="Ray D.A."/>
            <person name="Sullivan K.A.M."/>
            <person name="Roscito J.G."/>
            <person name="Kirilenko B.M."/>
            <person name="Davalos L.M."/>
            <person name="Corthals A.P."/>
            <person name="Power M.L."/>
            <person name="Jones G."/>
            <person name="Ransome R.D."/>
            <person name="Dechmann D.K.N."/>
            <person name="Locatelli A.G."/>
            <person name="Puechmaille S.J."/>
            <person name="Fedrigo O."/>
            <person name="Jarvis E.D."/>
            <person name="Hiller M."/>
            <person name="Vernes S.C."/>
            <person name="Myers E.W."/>
            <person name="Teeling E.C."/>
        </authorList>
    </citation>
    <scope>NUCLEOTIDE SEQUENCE [LARGE SCALE GENOMIC DNA]</scope>
    <source>
        <strain evidence="2">MMyoMyo1</strain>
        <tissue evidence="2">Flight muscle</tissue>
    </source>
</reference>
<sequence length="129" mass="14041">MLPRLKTVTSGGNTGGPQPTNDEPGTAAWVWRPVAVGTLTWRTPSPSLSTCGLRMNSCEREGRGQRKDTPPKALHVPSVPLPLTFQWLLRSSPSKFQLHHPMHWPPHEQSAPGDCVLVSAFSKVDLGSV</sequence>
<feature type="region of interest" description="Disordered" evidence="1">
    <location>
        <begin position="1"/>
        <end position="26"/>
    </location>
</feature>
<evidence type="ECO:0000256" key="1">
    <source>
        <dbReference type="SAM" id="MobiDB-lite"/>
    </source>
</evidence>
<evidence type="ECO:0000313" key="2">
    <source>
        <dbReference type="EMBL" id="KAF6379138.1"/>
    </source>
</evidence>
<comment type="caution">
    <text evidence="2">The sequence shown here is derived from an EMBL/GenBank/DDBJ whole genome shotgun (WGS) entry which is preliminary data.</text>
</comment>
<proteinExistence type="predicted"/>
<protein>
    <submittedName>
        <fullName evidence="2">Uncharacterized protein</fullName>
    </submittedName>
</protein>
<dbReference type="EMBL" id="JABWUV010000002">
    <property type="protein sequence ID" value="KAF6379138.1"/>
    <property type="molecule type" value="Genomic_DNA"/>
</dbReference>
<feature type="compositionally biased region" description="Polar residues" evidence="1">
    <location>
        <begin position="7"/>
        <end position="23"/>
    </location>
</feature>
<feature type="compositionally biased region" description="Basic and acidic residues" evidence="1">
    <location>
        <begin position="57"/>
        <end position="70"/>
    </location>
</feature>
<keyword evidence="3" id="KW-1185">Reference proteome</keyword>
<organism evidence="2 3">
    <name type="scientific">Myotis myotis</name>
    <name type="common">Greater mouse-eared bat</name>
    <name type="synonym">Vespertilio myotis</name>
    <dbReference type="NCBI Taxonomy" id="51298"/>
    <lineage>
        <taxon>Eukaryota</taxon>
        <taxon>Metazoa</taxon>
        <taxon>Chordata</taxon>
        <taxon>Craniata</taxon>
        <taxon>Vertebrata</taxon>
        <taxon>Euteleostomi</taxon>
        <taxon>Mammalia</taxon>
        <taxon>Eutheria</taxon>
        <taxon>Laurasiatheria</taxon>
        <taxon>Chiroptera</taxon>
        <taxon>Yangochiroptera</taxon>
        <taxon>Vespertilionidae</taxon>
        <taxon>Myotis</taxon>
    </lineage>
</organism>
<dbReference type="Proteomes" id="UP000527355">
    <property type="component" value="Unassembled WGS sequence"/>
</dbReference>
<dbReference type="AlphaFoldDB" id="A0A7J7ZYE5"/>
<accession>A0A7J7ZYE5</accession>
<feature type="region of interest" description="Disordered" evidence="1">
    <location>
        <begin position="52"/>
        <end position="75"/>
    </location>
</feature>
<gene>
    <name evidence="2" type="ORF">mMyoMyo1_009967</name>
</gene>
<evidence type="ECO:0000313" key="3">
    <source>
        <dbReference type="Proteomes" id="UP000527355"/>
    </source>
</evidence>
<name>A0A7J7ZYE5_MYOMY</name>